<dbReference type="OrthoDB" id="9181810at2"/>
<dbReference type="EMBL" id="FOAG01000015">
    <property type="protein sequence ID" value="SEM19436.1"/>
    <property type="molecule type" value="Genomic_DNA"/>
</dbReference>
<evidence type="ECO:0000313" key="1">
    <source>
        <dbReference type="EMBL" id="SEM19436.1"/>
    </source>
</evidence>
<name>A0A1H7WCY2_9RHOB</name>
<accession>A0A1H7WCY2</accession>
<dbReference type="AlphaFoldDB" id="A0A1H7WCY2"/>
<gene>
    <name evidence="1" type="ORF">SAMN05443999_11524</name>
</gene>
<evidence type="ECO:0000313" key="2">
    <source>
        <dbReference type="Proteomes" id="UP000199582"/>
    </source>
</evidence>
<dbReference type="PROSITE" id="PS51257">
    <property type="entry name" value="PROKAR_LIPOPROTEIN"/>
    <property type="match status" value="1"/>
</dbReference>
<dbReference type="Proteomes" id="UP000199582">
    <property type="component" value="Unassembled WGS sequence"/>
</dbReference>
<sequence length="52" mass="5325">MKLPRLASTLLIAATLTVPFTLQGCNTAAGIGRDVSAGADAVTESAEENKSY</sequence>
<proteinExistence type="predicted"/>
<organism evidence="1 2">
    <name type="scientific">Roseovarius azorensis</name>
    <dbReference type="NCBI Taxonomy" id="1287727"/>
    <lineage>
        <taxon>Bacteria</taxon>
        <taxon>Pseudomonadati</taxon>
        <taxon>Pseudomonadota</taxon>
        <taxon>Alphaproteobacteria</taxon>
        <taxon>Rhodobacterales</taxon>
        <taxon>Roseobacteraceae</taxon>
        <taxon>Roseovarius</taxon>
    </lineage>
</organism>
<protein>
    <submittedName>
        <fullName evidence="1">Predicted small secreted protein</fullName>
    </submittedName>
</protein>
<reference evidence="1 2" key="1">
    <citation type="submission" date="2016-10" db="EMBL/GenBank/DDBJ databases">
        <authorList>
            <person name="de Groot N.N."/>
        </authorList>
    </citation>
    <scope>NUCLEOTIDE SEQUENCE [LARGE SCALE GENOMIC DNA]</scope>
    <source>
        <strain evidence="1 2">DSM 100674</strain>
    </source>
</reference>
<keyword evidence="2" id="KW-1185">Reference proteome</keyword>